<accession>A0A518HQE5</accession>
<dbReference type="PANTHER" id="PTHR42923:SF39">
    <property type="entry name" value="AMINO OXIDASE"/>
    <property type="match status" value="1"/>
</dbReference>
<name>A0A518HQE5_9BACT</name>
<feature type="domain" description="Amine oxidase" evidence="1">
    <location>
        <begin position="84"/>
        <end position="544"/>
    </location>
</feature>
<dbReference type="Pfam" id="PF01593">
    <property type="entry name" value="Amino_oxidase"/>
    <property type="match status" value="1"/>
</dbReference>
<evidence type="ECO:0000313" key="2">
    <source>
        <dbReference type="EMBL" id="QDV43075.1"/>
    </source>
</evidence>
<evidence type="ECO:0000313" key="3">
    <source>
        <dbReference type="Proteomes" id="UP000319004"/>
    </source>
</evidence>
<dbReference type="Gene3D" id="3.50.50.60">
    <property type="entry name" value="FAD/NAD(P)-binding domain"/>
    <property type="match status" value="1"/>
</dbReference>
<dbReference type="KEGG" id="snep:Enr13x_29270"/>
<reference evidence="2 3" key="1">
    <citation type="submission" date="2019-03" db="EMBL/GenBank/DDBJ databases">
        <title>Deep-cultivation of Planctomycetes and their phenomic and genomic characterization uncovers novel biology.</title>
        <authorList>
            <person name="Wiegand S."/>
            <person name="Jogler M."/>
            <person name="Boedeker C."/>
            <person name="Pinto D."/>
            <person name="Vollmers J."/>
            <person name="Rivas-Marin E."/>
            <person name="Kohn T."/>
            <person name="Peeters S.H."/>
            <person name="Heuer A."/>
            <person name="Rast P."/>
            <person name="Oberbeckmann S."/>
            <person name="Bunk B."/>
            <person name="Jeske O."/>
            <person name="Meyerdierks A."/>
            <person name="Storesund J.E."/>
            <person name="Kallscheuer N."/>
            <person name="Luecker S."/>
            <person name="Lage O.M."/>
            <person name="Pohl T."/>
            <person name="Merkel B.J."/>
            <person name="Hornburger P."/>
            <person name="Mueller R.-W."/>
            <person name="Bruemmer F."/>
            <person name="Labrenz M."/>
            <person name="Spormann A.M."/>
            <person name="Op den Camp H."/>
            <person name="Overmann J."/>
            <person name="Amann R."/>
            <person name="Jetten M.S.M."/>
            <person name="Mascher T."/>
            <person name="Medema M.H."/>
            <person name="Devos D.P."/>
            <person name="Kaster A.-K."/>
            <person name="Ovreas L."/>
            <person name="Rohde M."/>
            <person name="Galperin M.Y."/>
            <person name="Jogler C."/>
        </authorList>
    </citation>
    <scope>NUCLEOTIDE SEQUENCE [LARGE SCALE GENOMIC DNA]</scope>
    <source>
        <strain evidence="2 3">Enr13</strain>
    </source>
</reference>
<gene>
    <name evidence="2" type="ORF">Enr13x_29270</name>
</gene>
<dbReference type="GO" id="GO:0016491">
    <property type="term" value="F:oxidoreductase activity"/>
    <property type="evidence" value="ECO:0007669"/>
    <property type="project" value="InterPro"/>
</dbReference>
<dbReference type="SUPFAM" id="SSF51905">
    <property type="entry name" value="FAD/NAD(P)-binding domain"/>
    <property type="match status" value="1"/>
</dbReference>
<dbReference type="EMBL" id="CP037423">
    <property type="protein sequence ID" value="QDV43075.1"/>
    <property type="molecule type" value="Genomic_DNA"/>
</dbReference>
<protein>
    <submittedName>
        <fullName evidence="2">Protoporphyrinogen oxidase</fullName>
    </submittedName>
</protein>
<dbReference type="OrthoDB" id="231484at2"/>
<dbReference type="InterPro" id="IPR002937">
    <property type="entry name" value="Amino_oxidase"/>
</dbReference>
<dbReference type="InterPro" id="IPR050464">
    <property type="entry name" value="Zeta_carotene_desat/Oxidored"/>
</dbReference>
<dbReference type="Proteomes" id="UP000319004">
    <property type="component" value="Chromosome"/>
</dbReference>
<evidence type="ECO:0000259" key="1">
    <source>
        <dbReference type="Pfam" id="PF01593"/>
    </source>
</evidence>
<dbReference type="AlphaFoldDB" id="A0A518HQE5"/>
<sequence>MGGDVSDVHAHRPDRLTRRELLAYLAGVPLTGLVGCGFRDRISFEGQLLSPDVSIGHRLRDGWRPPEPTESPRSHRVVIVGGGIAGLSAAWQLQRRGIEDFVVLELEGQPGGTSLSGDRAGFRFPWGAHYVPAPMKENEALVELFGELGAIVAVAEDGEPVFAEHALCREPEERVFFQGRWIGGLYPHAGASDEDLSQLERFRQAMRDWSARRDQAGRRMFAIPMSLGSDGDVVRKLDTLSMDQWMQSQGFTSQRLRWLVDYACRDDYGLTSRQTSAWAGVFYFASRLRPGSAQSQPVITWPEGNGRIVGYLADRCGTRLRCGHAVTAIRDTGAERIQIRAFDTRSSTTVEFVAEDVVFAAPQFLAPHVLVDWKSSGRTLTSFRYGGWVVANVFLNARPQESGSEMCWDNVIYDSRSLGYVTSTHQTGSDHGPTVLTWYQPMLDDDPRVSRAELMRLAWRDWASVVVSDLRKAHPDIGSLIERIDVMRWGHAMIQPRVGFVWGDQRQAAAHSLGRVHFAGTDLSGVALMEEAFDRGVRAADRCLASPVG</sequence>
<dbReference type="PANTHER" id="PTHR42923">
    <property type="entry name" value="PROTOPORPHYRINOGEN OXIDASE"/>
    <property type="match status" value="1"/>
</dbReference>
<proteinExistence type="predicted"/>
<organism evidence="2 3">
    <name type="scientific">Stieleria neptunia</name>
    <dbReference type="NCBI Taxonomy" id="2527979"/>
    <lineage>
        <taxon>Bacteria</taxon>
        <taxon>Pseudomonadati</taxon>
        <taxon>Planctomycetota</taxon>
        <taxon>Planctomycetia</taxon>
        <taxon>Pirellulales</taxon>
        <taxon>Pirellulaceae</taxon>
        <taxon>Stieleria</taxon>
    </lineage>
</organism>
<keyword evidence="3" id="KW-1185">Reference proteome</keyword>
<dbReference type="InterPro" id="IPR036188">
    <property type="entry name" value="FAD/NAD-bd_sf"/>
</dbReference>